<dbReference type="Gene3D" id="3.40.47.10">
    <property type="match status" value="1"/>
</dbReference>
<evidence type="ECO:0000256" key="1">
    <source>
        <dbReference type="ARBA" id="ARBA00004275"/>
    </source>
</evidence>
<dbReference type="GO" id="GO:0033812">
    <property type="term" value="F:3-oxoadipyl-CoA thiolase activity"/>
    <property type="evidence" value="ECO:0007669"/>
    <property type="project" value="UniProtKB-EC"/>
</dbReference>
<dbReference type="GO" id="GO:0006635">
    <property type="term" value="P:fatty acid beta-oxidation"/>
    <property type="evidence" value="ECO:0007669"/>
    <property type="project" value="TreeGrafter"/>
</dbReference>
<keyword evidence="9 12" id="KW-0012">Acyltransferase</keyword>
<evidence type="ECO:0000313" key="16">
    <source>
        <dbReference type="Proteomes" id="UP000463138"/>
    </source>
</evidence>
<dbReference type="PROSITE" id="PS00098">
    <property type="entry name" value="THIOLASE_1"/>
    <property type="match status" value="1"/>
</dbReference>
<dbReference type="GO" id="GO:0010124">
    <property type="term" value="P:phenylacetate catabolic process"/>
    <property type="evidence" value="ECO:0007669"/>
    <property type="project" value="TreeGrafter"/>
</dbReference>
<dbReference type="PANTHER" id="PTHR43853:SF8">
    <property type="entry name" value="3-KETOACYL-COA THIOLASE, PEROXISOMAL"/>
    <property type="match status" value="1"/>
</dbReference>
<keyword evidence="7" id="KW-0443">Lipid metabolism</keyword>
<evidence type="ECO:0000256" key="5">
    <source>
        <dbReference type="ARBA" id="ARBA00022832"/>
    </source>
</evidence>
<accession>A0A7V7GV68</accession>
<dbReference type="NCBIfam" id="TIGR01930">
    <property type="entry name" value="AcCoA-C-Actrans"/>
    <property type="match status" value="1"/>
</dbReference>
<reference evidence="15 16" key="1">
    <citation type="submission" date="2018-07" db="EMBL/GenBank/DDBJ databases">
        <title>Pseudomonas laoshanensis sp. nov., isolated from soil.</title>
        <authorList>
            <person name="Sun J."/>
            <person name="Yu L."/>
            <person name="Wang M."/>
            <person name="Zhang C."/>
        </authorList>
    </citation>
    <scope>NUCLEOTIDE SEQUENCE [LARGE SCALE GENOMIC DNA]</scope>
    <source>
        <strain evidence="15 16">Y22</strain>
    </source>
</reference>
<evidence type="ECO:0000259" key="14">
    <source>
        <dbReference type="Pfam" id="PF02803"/>
    </source>
</evidence>
<protein>
    <submittedName>
        <fullName evidence="15">Thiolase family protein</fullName>
    </submittedName>
</protein>
<dbReference type="InterPro" id="IPR020615">
    <property type="entry name" value="Thiolase_acyl_enz_int_AS"/>
</dbReference>
<comment type="catalytic activity">
    <reaction evidence="10">
        <text>succinyl-CoA + acetyl-CoA = 3-oxoadipyl-CoA + CoA</text>
        <dbReference type="Rhea" id="RHEA:19481"/>
        <dbReference type="ChEBI" id="CHEBI:57287"/>
        <dbReference type="ChEBI" id="CHEBI:57288"/>
        <dbReference type="ChEBI" id="CHEBI:57292"/>
        <dbReference type="ChEBI" id="CHEBI:57348"/>
        <dbReference type="EC" id="2.3.1.174"/>
    </reaction>
</comment>
<evidence type="ECO:0000256" key="8">
    <source>
        <dbReference type="ARBA" id="ARBA00023140"/>
    </source>
</evidence>
<dbReference type="FunFam" id="3.40.47.10:FF:000010">
    <property type="entry name" value="Acetyl-CoA acetyltransferase (Thiolase)"/>
    <property type="match status" value="1"/>
</dbReference>
<dbReference type="InterPro" id="IPR002155">
    <property type="entry name" value="Thiolase"/>
</dbReference>
<dbReference type="InterPro" id="IPR016039">
    <property type="entry name" value="Thiolase-like"/>
</dbReference>
<evidence type="ECO:0000256" key="2">
    <source>
        <dbReference type="ARBA" id="ARBA00005189"/>
    </source>
</evidence>
<feature type="active site" description="Proton acceptor" evidence="11">
    <location>
        <position position="379"/>
    </location>
</feature>
<keyword evidence="8" id="KW-0576">Peroxisome</keyword>
<dbReference type="CDD" id="cd00751">
    <property type="entry name" value="thiolase"/>
    <property type="match status" value="1"/>
</dbReference>
<evidence type="ECO:0000256" key="6">
    <source>
        <dbReference type="ARBA" id="ARBA00022946"/>
    </source>
</evidence>
<dbReference type="EMBL" id="QOVF01000001">
    <property type="protein sequence ID" value="KAA0695975.1"/>
    <property type="molecule type" value="Genomic_DNA"/>
</dbReference>
<comment type="subcellular location">
    <subcellularLocation>
        <location evidence="1">Peroxisome</location>
    </subcellularLocation>
</comment>
<dbReference type="PIRSF" id="PIRSF000429">
    <property type="entry name" value="Ac-CoA_Ac_transf"/>
    <property type="match status" value="1"/>
</dbReference>
<comment type="similarity">
    <text evidence="3 12">Belongs to the thiolase-like superfamily. Thiolase family.</text>
</comment>
<evidence type="ECO:0000256" key="10">
    <source>
        <dbReference type="ARBA" id="ARBA00048527"/>
    </source>
</evidence>
<keyword evidence="5" id="KW-0276">Fatty acid metabolism</keyword>
<sequence>MREVVIVDSVRTGLAKSFRGKFNTTRPDDMAAHCVNALLERTGIDPMLVDDCIVGAGSNEGAQGYNIGRNVAVLSGLGIHAAGMTLNRFCSSGLQSIAIAANQIASGCSDAIVAGGVESITMTAKSRNTDNLYNPILQEQLPGIYYPMGQTAEVVARRYNVTREMQDAYSLQSQQRTARAQAEGLFSDEIVPMKVKYQVQDKQTGEISMVDGVVDVDECNRPDTTLEGLSSLKPVFADDGSVTAGNASQLSDGASMTLVMSLEKALELGLKPKAYFRGFTVAGCQPDEMGIGPVYSVPKLLEARGLSVADIDLWELNEAFASQCLYARDYLGIDNDKYNVNGGSISIGHPFGMTGSRQVGHLVRELQRRNLRYGIVTMCVGGGMGATGLFEAYR</sequence>
<feature type="active site" description="Acyl-thioester intermediate" evidence="11">
    <location>
        <position position="90"/>
    </location>
</feature>
<dbReference type="InterPro" id="IPR020617">
    <property type="entry name" value="Thiolase_C"/>
</dbReference>
<evidence type="ECO:0000256" key="11">
    <source>
        <dbReference type="PIRSR" id="PIRSR000429-1"/>
    </source>
</evidence>
<evidence type="ECO:0000313" key="15">
    <source>
        <dbReference type="EMBL" id="KAA0695975.1"/>
    </source>
</evidence>
<dbReference type="SUPFAM" id="SSF53901">
    <property type="entry name" value="Thiolase-like"/>
    <property type="match status" value="2"/>
</dbReference>
<organism evidence="15 16">
    <name type="scientific">Halopseudomonas laoshanensis</name>
    <dbReference type="NCBI Taxonomy" id="2268758"/>
    <lineage>
        <taxon>Bacteria</taxon>
        <taxon>Pseudomonadati</taxon>
        <taxon>Pseudomonadota</taxon>
        <taxon>Gammaproteobacteria</taxon>
        <taxon>Pseudomonadales</taxon>
        <taxon>Pseudomonadaceae</taxon>
        <taxon>Halopseudomonas</taxon>
    </lineage>
</organism>
<proteinExistence type="inferred from homology"/>
<feature type="active site" description="Proton acceptor" evidence="11">
    <location>
        <position position="349"/>
    </location>
</feature>
<dbReference type="InterPro" id="IPR020613">
    <property type="entry name" value="Thiolase_CS"/>
</dbReference>
<dbReference type="PANTHER" id="PTHR43853">
    <property type="entry name" value="3-KETOACYL-COA THIOLASE, PEROXISOMAL"/>
    <property type="match status" value="1"/>
</dbReference>
<gene>
    <name evidence="15" type="ORF">DT594_01010</name>
</gene>
<evidence type="ECO:0000256" key="4">
    <source>
        <dbReference type="ARBA" id="ARBA00022679"/>
    </source>
</evidence>
<keyword evidence="16" id="KW-1185">Reference proteome</keyword>
<dbReference type="AlphaFoldDB" id="A0A7V7GV68"/>
<dbReference type="InterPro" id="IPR020616">
    <property type="entry name" value="Thiolase_N"/>
</dbReference>
<evidence type="ECO:0000256" key="9">
    <source>
        <dbReference type="ARBA" id="ARBA00023315"/>
    </source>
</evidence>
<keyword evidence="4 12" id="KW-0808">Transferase</keyword>
<feature type="domain" description="Thiolase C-terminal" evidence="14">
    <location>
        <begin position="270"/>
        <end position="391"/>
    </location>
</feature>
<dbReference type="GO" id="GO:0005737">
    <property type="term" value="C:cytoplasm"/>
    <property type="evidence" value="ECO:0007669"/>
    <property type="project" value="UniProtKB-ARBA"/>
</dbReference>
<dbReference type="Pfam" id="PF00108">
    <property type="entry name" value="Thiolase_N"/>
    <property type="match status" value="1"/>
</dbReference>
<evidence type="ECO:0000256" key="7">
    <source>
        <dbReference type="ARBA" id="ARBA00023098"/>
    </source>
</evidence>
<evidence type="ECO:0000256" key="12">
    <source>
        <dbReference type="RuleBase" id="RU003557"/>
    </source>
</evidence>
<dbReference type="RefSeq" id="WP_149330973.1">
    <property type="nucleotide sequence ID" value="NZ_JBHOFR010000004.1"/>
</dbReference>
<evidence type="ECO:0000256" key="3">
    <source>
        <dbReference type="ARBA" id="ARBA00010982"/>
    </source>
</evidence>
<name>A0A7V7GV68_9GAMM</name>
<dbReference type="PROSITE" id="PS00737">
    <property type="entry name" value="THIOLASE_2"/>
    <property type="match status" value="1"/>
</dbReference>
<comment type="caution">
    <text evidence="15">The sequence shown here is derived from an EMBL/GenBank/DDBJ whole genome shotgun (WGS) entry which is preliminary data.</text>
</comment>
<feature type="domain" description="Thiolase N-terminal" evidence="13">
    <location>
        <begin position="4"/>
        <end position="261"/>
    </location>
</feature>
<evidence type="ECO:0000259" key="13">
    <source>
        <dbReference type="Pfam" id="PF00108"/>
    </source>
</evidence>
<dbReference type="Proteomes" id="UP000463138">
    <property type="component" value="Unassembled WGS sequence"/>
</dbReference>
<keyword evidence="6" id="KW-0809">Transit peptide</keyword>
<dbReference type="Pfam" id="PF02803">
    <property type="entry name" value="Thiolase_C"/>
    <property type="match status" value="1"/>
</dbReference>
<comment type="pathway">
    <text evidence="2">Lipid metabolism.</text>
</comment>
<dbReference type="InterPro" id="IPR050215">
    <property type="entry name" value="Thiolase-like_sf_Thiolase"/>
</dbReference>
<dbReference type="OrthoDB" id="8951704at2"/>